<dbReference type="EMBL" id="CP002364">
    <property type="protein sequence ID" value="ADW16369.1"/>
    <property type="molecule type" value="Genomic_DNA"/>
</dbReference>
<dbReference type="Proteomes" id="UP000006365">
    <property type="component" value="Chromosome"/>
</dbReference>
<dbReference type="RefSeq" id="WP_015722917.1">
    <property type="nucleotide sequence ID" value="NC_014972.1"/>
</dbReference>
<organism evidence="2 3">
    <name type="scientific">Desulfobulbus propionicus (strain ATCC 33891 / DSM 2032 / VKM B-1956 / 1pr3)</name>
    <dbReference type="NCBI Taxonomy" id="577650"/>
    <lineage>
        <taxon>Bacteria</taxon>
        <taxon>Pseudomonadati</taxon>
        <taxon>Thermodesulfobacteriota</taxon>
        <taxon>Desulfobulbia</taxon>
        <taxon>Desulfobulbales</taxon>
        <taxon>Desulfobulbaceae</taxon>
        <taxon>Desulfobulbus</taxon>
    </lineage>
</organism>
<protein>
    <submittedName>
        <fullName evidence="2">Uncharacterized protein</fullName>
    </submittedName>
</protein>
<evidence type="ECO:0000313" key="1">
    <source>
        <dbReference type="EMBL" id="ADW16369.1"/>
    </source>
</evidence>
<dbReference type="KEGG" id="dpr:Despr_2419"/>
<evidence type="ECO:0000313" key="2">
    <source>
        <dbReference type="EMBL" id="ADW18560.1"/>
    </source>
</evidence>
<dbReference type="EMBL" id="CP002364">
    <property type="protein sequence ID" value="ADW18560.1"/>
    <property type="molecule type" value="Genomic_DNA"/>
</dbReference>
<reference evidence="2 3" key="1">
    <citation type="journal article" date="2011" name="Stand. Genomic Sci.">
        <title>Complete genome sequence of Desulfobulbus propionicus type strain (1pr3).</title>
        <authorList>
            <person name="Pagani I."/>
            <person name="Lapidus A."/>
            <person name="Nolan M."/>
            <person name="Lucas S."/>
            <person name="Hammon N."/>
            <person name="Deshpande S."/>
            <person name="Cheng J.F."/>
            <person name="Chertkov O."/>
            <person name="Davenport K."/>
            <person name="Tapia R."/>
            <person name="Han C."/>
            <person name="Goodwin L."/>
            <person name="Pitluck S."/>
            <person name="Liolios K."/>
            <person name="Mavromatis K."/>
            <person name="Ivanova N."/>
            <person name="Mikhailova N."/>
            <person name="Pati A."/>
            <person name="Chen A."/>
            <person name="Palaniappan K."/>
            <person name="Land M."/>
            <person name="Hauser L."/>
            <person name="Chang Y.J."/>
            <person name="Jeffries C.D."/>
            <person name="Detter J.C."/>
            <person name="Brambilla E."/>
            <person name="Kannan K.P."/>
            <person name="Djao O.D."/>
            <person name="Rohde M."/>
            <person name="Pukall R."/>
            <person name="Spring S."/>
            <person name="Goker M."/>
            <person name="Sikorski J."/>
            <person name="Woyke T."/>
            <person name="Bristow J."/>
            <person name="Eisen J.A."/>
            <person name="Markowitz V."/>
            <person name="Hugenholtz P."/>
            <person name="Kyrpides N.C."/>
            <person name="Klenk H.P."/>
        </authorList>
    </citation>
    <scope>NUCLEOTIDE SEQUENCE [LARGE SCALE GENOMIC DNA]</scope>
    <source>
        <strain evidence="3">ATCC 33891 / DSM 2032 / 1pr3</strain>
        <strain evidence="2">DSM 2032</strain>
    </source>
</reference>
<accession>A0A7U3YNC2</accession>
<dbReference type="AlphaFoldDB" id="A0A7U3YNC2"/>
<proteinExistence type="predicted"/>
<sequence>MNFISAKKPVATPTGGVDLLATFAELGEIPFHATPDSPQDYNRDLYQRAMAGEFGAIAPCPAAVNDPVPPSVTMRQARLALLQAGLLTQAEAAVANMAGDAGDRARIEWEYAQEIQRDWPTLTTIAGAMGLTNEEIDNLFTLAATL</sequence>
<evidence type="ECO:0000313" key="3">
    <source>
        <dbReference type="Proteomes" id="UP000006365"/>
    </source>
</evidence>
<keyword evidence="3" id="KW-1185">Reference proteome</keyword>
<name>A0A7U3YNC2_DESPD</name>
<gene>
    <name evidence="1" type="ordered locus">Despr_0180</name>
    <name evidence="2" type="ordered locus">Despr_2419</name>
</gene>
<dbReference type="KEGG" id="dpr:Despr_0180"/>